<evidence type="ECO:0000256" key="8">
    <source>
        <dbReference type="ARBA" id="ARBA00022786"/>
    </source>
</evidence>
<dbReference type="GO" id="GO:0031623">
    <property type="term" value="P:receptor internalization"/>
    <property type="evidence" value="ECO:0007669"/>
    <property type="project" value="UniProtKB-ARBA"/>
</dbReference>
<dbReference type="InterPro" id="IPR050409">
    <property type="entry name" value="E3_ubiq-protein_ligase"/>
</dbReference>
<evidence type="ECO:0000256" key="9">
    <source>
        <dbReference type="ARBA" id="ARBA00022843"/>
    </source>
</evidence>
<dbReference type="GO" id="GO:0048260">
    <property type="term" value="P:positive regulation of receptor-mediated endocytosis"/>
    <property type="evidence" value="ECO:0007669"/>
    <property type="project" value="UniProtKB-ARBA"/>
</dbReference>
<dbReference type="OrthoDB" id="423283at2759"/>
<dbReference type="CDD" id="cd00201">
    <property type="entry name" value="WW"/>
    <property type="match status" value="3"/>
</dbReference>
<feature type="domain" description="WW" evidence="15">
    <location>
        <begin position="250"/>
        <end position="283"/>
    </location>
</feature>
<dbReference type="SUPFAM" id="SSF49562">
    <property type="entry name" value="C2 domain (Calcium/lipid-binding domain, CaLB)"/>
    <property type="match status" value="1"/>
</dbReference>
<dbReference type="GO" id="GO:0019871">
    <property type="term" value="F:sodium channel inhibitor activity"/>
    <property type="evidence" value="ECO:0007669"/>
    <property type="project" value="TreeGrafter"/>
</dbReference>
<dbReference type="GO" id="GO:0016567">
    <property type="term" value="P:protein ubiquitination"/>
    <property type="evidence" value="ECO:0007669"/>
    <property type="project" value="UniProtKB-UniPathway"/>
</dbReference>
<protein>
    <recommendedName>
        <fullName evidence="11">E3 ubiquitin-protein ligase</fullName>
        <ecNumber evidence="11">2.3.2.26</ecNumber>
    </recommendedName>
</protein>
<dbReference type="FunFam" id="2.20.70.10:FF:000005">
    <property type="entry name" value="E3 ubiquitin-protein ligase"/>
    <property type="match status" value="1"/>
</dbReference>
<dbReference type="FunFam" id="3.30.2410.10:FF:000001">
    <property type="entry name" value="E3 ubiquitin-protein ligase NEDD4-like"/>
    <property type="match status" value="1"/>
</dbReference>
<dbReference type="SUPFAM" id="SSF56204">
    <property type="entry name" value="Hect, E3 ligase catalytic domain"/>
    <property type="match status" value="1"/>
</dbReference>
<dbReference type="Pfam" id="PF00632">
    <property type="entry name" value="HECT"/>
    <property type="match status" value="1"/>
</dbReference>
<evidence type="ECO:0000256" key="13">
    <source>
        <dbReference type="SAM" id="MobiDB-lite"/>
    </source>
</evidence>
<dbReference type="GO" id="GO:0005112">
    <property type="term" value="F:Notch binding"/>
    <property type="evidence" value="ECO:0007669"/>
    <property type="project" value="UniProtKB-ARBA"/>
</dbReference>
<evidence type="ECO:0000313" key="18">
    <source>
        <dbReference type="Proteomes" id="UP000792457"/>
    </source>
</evidence>
<dbReference type="UniPathway" id="UPA00143"/>
<evidence type="ECO:0000256" key="4">
    <source>
        <dbReference type="ARBA" id="ARBA00022490"/>
    </source>
</evidence>
<feature type="domain" description="WW" evidence="15">
    <location>
        <begin position="392"/>
        <end position="425"/>
    </location>
</feature>
<dbReference type="AlphaFoldDB" id="A0A8K0JWR3"/>
<evidence type="ECO:0000256" key="5">
    <source>
        <dbReference type="ARBA" id="ARBA00022553"/>
    </source>
</evidence>
<dbReference type="InterPro" id="IPR000008">
    <property type="entry name" value="C2_dom"/>
</dbReference>
<sequence length="900" mass="102389">MMQSYQTGARRKTLMEGRNEYGYFPNIGLNGIPDEQTNRLRLKVIAGHSLAKKDIFGASDPYVRIDLNTINGDETVDSVLTKTKKKTLNPQWCEEFIFRVKPAEHKLVLQVFDENRLTRDDFLGMVELTLLNLPKEQEGRVIPPKQYILRPRRSRVKGHLELYHAYIRDPHAPSLPPREDGDGEAQVEPVDEPRVNGERASEEVDSESSNARQLDLEGEWEIVNNDSAGRQLVETAAQPVYVQTQQESLPPLPAGWEERQDANGRTYYVNHVARSTQWERPAVNESGLANEQTVRERSLESAATEFQRRFHISVDDEVSRRRESSSVTPQQAPDSSPESRRESETNTPTGTSGASGGGTSTTDGPSNENTSSNGASATRTPSATTVTIPSSKGLPEGWTLQVAPNGRVFFIDHNERSTTWVDPRTGRASPMPDSIPPNRRRGRNQRQQSGEGSGAGGDGDDDGTGAGAAEEDDGLGPLPEGWEERIHTDGRIFFIDHNTRTTQWEDPRLSNPQIAGPAVPYSRDYKRKYEYLKSQLRKPNNVPNKFEIKVRRASILEDSYRIISTVNRMDLLKTKLWIEFEGEVGLDYGGLAREWFFLLSKEMFNPYYGLFEYSAMDNYTLQINPFSGLCNEEHLSYFKFIGRIAGMAVYHGKLLDAFFIRPFYKMMLGKPIDLRDMESVDSEYYNSLLWIKENDPSELELTFCIDEESFGHTSQRELKANGANIPLTNENKDEYISLVIQWRFVSRVQEQMNAFLDGFSGLVPLALVKIFDENELELLMCGIQNIDVRDWKQNTLYKGEYHPNHIVIQWFWRVVLSFNNEMRARLLQFVTGTSRVPMNGFKELYGSNGPQLFTIERWGTPDNYPRAHTWIDLPPYESYQQLREKLIKAIEGSQGFAGVD</sequence>
<keyword evidence="6 11" id="KW-0808">Transferase</keyword>
<dbReference type="InterPro" id="IPR035892">
    <property type="entry name" value="C2_domain_sf"/>
</dbReference>
<dbReference type="PROSITE" id="PS50004">
    <property type="entry name" value="C2"/>
    <property type="match status" value="1"/>
</dbReference>
<comment type="pathway">
    <text evidence="3 11">Protein modification; protein ubiquitination.</text>
</comment>
<evidence type="ECO:0000256" key="12">
    <source>
        <dbReference type="PROSITE-ProRule" id="PRU00104"/>
    </source>
</evidence>
<dbReference type="EC" id="2.3.2.26" evidence="11"/>
<feature type="compositionally biased region" description="Acidic residues" evidence="13">
    <location>
        <begin position="458"/>
        <end position="474"/>
    </location>
</feature>
<keyword evidence="9" id="KW-0832">Ubl conjugation</keyword>
<dbReference type="InterPro" id="IPR000569">
    <property type="entry name" value="HECT_dom"/>
</dbReference>
<proteinExistence type="predicted"/>
<dbReference type="GO" id="GO:0061630">
    <property type="term" value="F:ubiquitin protein ligase activity"/>
    <property type="evidence" value="ECO:0007669"/>
    <property type="project" value="UniProtKB-EC"/>
</dbReference>
<feature type="region of interest" description="Disordered" evidence="13">
    <location>
        <begin position="168"/>
        <end position="212"/>
    </location>
</feature>
<keyword evidence="4" id="KW-0963">Cytoplasm</keyword>
<dbReference type="GO" id="GO:0007219">
    <property type="term" value="P:Notch signaling pathway"/>
    <property type="evidence" value="ECO:0007669"/>
    <property type="project" value="UniProtKB-KW"/>
</dbReference>
<feature type="region of interest" description="Disordered" evidence="13">
    <location>
        <begin position="420"/>
        <end position="482"/>
    </location>
</feature>
<name>A0A8K0JWR3_LADFU</name>
<reference evidence="17" key="1">
    <citation type="submission" date="2013-04" db="EMBL/GenBank/DDBJ databases">
        <authorList>
            <person name="Qu J."/>
            <person name="Murali S.C."/>
            <person name="Bandaranaike D."/>
            <person name="Bellair M."/>
            <person name="Blankenburg K."/>
            <person name="Chao H."/>
            <person name="Dinh H."/>
            <person name="Doddapaneni H."/>
            <person name="Downs B."/>
            <person name="Dugan-Rocha S."/>
            <person name="Elkadiri S."/>
            <person name="Gnanaolivu R.D."/>
            <person name="Hernandez B."/>
            <person name="Javaid M."/>
            <person name="Jayaseelan J.C."/>
            <person name="Lee S."/>
            <person name="Li M."/>
            <person name="Ming W."/>
            <person name="Munidasa M."/>
            <person name="Muniz J."/>
            <person name="Nguyen L."/>
            <person name="Ongeri F."/>
            <person name="Osuji N."/>
            <person name="Pu L.-L."/>
            <person name="Puazo M."/>
            <person name="Qu C."/>
            <person name="Quiroz J."/>
            <person name="Raj R."/>
            <person name="Weissenberger G."/>
            <person name="Xin Y."/>
            <person name="Zou X."/>
            <person name="Han Y."/>
            <person name="Richards S."/>
            <person name="Worley K."/>
            <person name="Muzny D."/>
            <person name="Gibbs R."/>
        </authorList>
    </citation>
    <scope>NUCLEOTIDE SEQUENCE</scope>
    <source>
        <strain evidence="17">Sampled in the wild</strain>
    </source>
</reference>
<dbReference type="PROSITE" id="PS01159">
    <property type="entry name" value="WW_DOMAIN_1"/>
    <property type="match status" value="3"/>
</dbReference>
<comment type="caution">
    <text evidence="17">The sequence shown here is derived from an EMBL/GenBank/DDBJ whole genome shotgun (WGS) entry which is preliminary data.</text>
</comment>
<accession>A0A8K0JWR3</accession>
<dbReference type="GO" id="GO:0008586">
    <property type="term" value="P:imaginal disc-derived wing vein morphogenesis"/>
    <property type="evidence" value="ECO:0007669"/>
    <property type="project" value="UniProtKB-ARBA"/>
</dbReference>
<dbReference type="SMART" id="SM00239">
    <property type="entry name" value="C2"/>
    <property type="match status" value="1"/>
</dbReference>
<keyword evidence="7" id="KW-0677">Repeat</keyword>
<feature type="region of interest" description="Disordered" evidence="13">
    <location>
        <begin position="316"/>
        <end position="399"/>
    </location>
</feature>
<dbReference type="SUPFAM" id="SSF51045">
    <property type="entry name" value="WW domain"/>
    <property type="match status" value="3"/>
</dbReference>
<evidence type="ECO:0000259" key="14">
    <source>
        <dbReference type="PROSITE" id="PS50004"/>
    </source>
</evidence>
<dbReference type="GO" id="GO:0006511">
    <property type="term" value="P:ubiquitin-dependent protein catabolic process"/>
    <property type="evidence" value="ECO:0007669"/>
    <property type="project" value="InterPro"/>
</dbReference>
<gene>
    <name evidence="17" type="ORF">J437_LFUL001406</name>
</gene>
<dbReference type="InterPro" id="IPR024928">
    <property type="entry name" value="E3_ub_ligase_SMURF1"/>
</dbReference>
<dbReference type="FunFam" id="3.90.1750.10:FF:000026">
    <property type="entry name" value="E3 ubiquitin-protein ligase HACE1"/>
    <property type="match status" value="1"/>
</dbReference>
<comment type="subcellular location">
    <subcellularLocation>
        <location evidence="2">Cytoplasm</location>
    </subcellularLocation>
</comment>
<dbReference type="PANTHER" id="PTHR11254:SF440">
    <property type="entry name" value="E3 UBIQUITIN-PROTEIN LIGASE NEDD-4"/>
    <property type="match status" value="1"/>
</dbReference>
<dbReference type="Gene3D" id="3.30.2410.10">
    <property type="entry name" value="Hect, E3 ligase catalytic domain"/>
    <property type="match status" value="1"/>
</dbReference>
<dbReference type="FunFam" id="2.60.40.150:FF:000096">
    <property type="entry name" value="E3 ubiquitin-protein ligase Nedd-4"/>
    <property type="match status" value="1"/>
</dbReference>
<dbReference type="SMART" id="SM00456">
    <property type="entry name" value="WW"/>
    <property type="match status" value="3"/>
</dbReference>
<keyword evidence="5" id="KW-0597">Phosphoprotein</keyword>
<dbReference type="GO" id="GO:0048814">
    <property type="term" value="P:regulation of dendrite morphogenesis"/>
    <property type="evidence" value="ECO:0007669"/>
    <property type="project" value="TreeGrafter"/>
</dbReference>
<keyword evidence="8 11" id="KW-0833">Ubl conjugation pathway</keyword>
<evidence type="ECO:0000256" key="11">
    <source>
        <dbReference type="PIRNR" id="PIRNR001569"/>
    </source>
</evidence>
<evidence type="ECO:0000259" key="16">
    <source>
        <dbReference type="PROSITE" id="PS50237"/>
    </source>
</evidence>
<dbReference type="FunFam" id="3.30.2160.10:FF:000001">
    <property type="entry name" value="E3 ubiquitin-protein ligase NEDD4-like"/>
    <property type="match status" value="1"/>
</dbReference>
<feature type="compositionally biased region" description="Basic and acidic residues" evidence="13">
    <location>
        <begin position="191"/>
        <end position="202"/>
    </location>
</feature>
<dbReference type="Pfam" id="PF00397">
    <property type="entry name" value="WW"/>
    <property type="match status" value="3"/>
</dbReference>
<dbReference type="Gene3D" id="3.90.1750.10">
    <property type="entry name" value="Hect, E3 ligase catalytic domains"/>
    <property type="match status" value="1"/>
</dbReference>
<dbReference type="GO" id="GO:0042176">
    <property type="term" value="P:regulation of protein catabolic process"/>
    <property type="evidence" value="ECO:0007669"/>
    <property type="project" value="UniProtKB-ARBA"/>
</dbReference>
<reference evidence="17" key="2">
    <citation type="submission" date="2017-10" db="EMBL/GenBank/DDBJ databases">
        <title>Ladona fulva Genome sequencing and assembly.</title>
        <authorList>
            <person name="Murali S."/>
            <person name="Richards S."/>
            <person name="Bandaranaike D."/>
            <person name="Bellair M."/>
            <person name="Blankenburg K."/>
            <person name="Chao H."/>
            <person name="Dinh H."/>
            <person name="Doddapaneni H."/>
            <person name="Dugan-Rocha S."/>
            <person name="Elkadiri S."/>
            <person name="Gnanaolivu R."/>
            <person name="Hernandez B."/>
            <person name="Skinner E."/>
            <person name="Javaid M."/>
            <person name="Lee S."/>
            <person name="Li M."/>
            <person name="Ming W."/>
            <person name="Munidasa M."/>
            <person name="Muniz J."/>
            <person name="Nguyen L."/>
            <person name="Hughes D."/>
            <person name="Osuji N."/>
            <person name="Pu L.-L."/>
            <person name="Puazo M."/>
            <person name="Qu C."/>
            <person name="Quiroz J."/>
            <person name="Raj R."/>
            <person name="Weissenberger G."/>
            <person name="Xin Y."/>
            <person name="Zou X."/>
            <person name="Han Y."/>
            <person name="Worley K."/>
            <person name="Muzny D."/>
            <person name="Gibbs R."/>
        </authorList>
    </citation>
    <scope>NUCLEOTIDE SEQUENCE</scope>
    <source>
        <strain evidence="17">Sampled in the wild</strain>
    </source>
</reference>
<dbReference type="FunFam" id="2.20.70.10:FF:000045">
    <property type="entry name" value="E3 ubiquitin-protein ligase NEDD4-like"/>
    <property type="match status" value="1"/>
</dbReference>
<dbReference type="Gene3D" id="3.30.2160.10">
    <property type="entry name" value="Hect, E3 ligase catalytic domain"/>
    <property type="match status" value="1"/>
</dbReference>
<dbReference type="PROSITE" id="PS50020">
    <property type="entry name" value="WW_DOMAIN_2"/>
    <property type="match status" value="3"/>
</dbReference>
<dbReference type="PROSITE" id="PS50237">
    <property type="entry name" value="HECT"/>
    <property type="match status" value="1"/>
</dbReference>
<evidence type="ECO:0000313" key="17">
    <source>
        <dbReference type="EMBL" id="KAG8223808.1"/>
    </source>
</evidence>
<evidence type="ECO:0000256" key="10">
    <source>
        <dbReference type="ARBA" id="ARBA00022976"/>
    </source>
</evidence>
<dbReference type="InterPro" id="IPR035983">
    <property type="entry name" value="Hect_E3_ubiquitin_ligase"/>
</dbReference>
<dbReference type="InterPro" id="IPR001202">
    <property type="entry name" value="WW_dom"/>
</dbReference>
<feature type="domain" description="WW" evidence="15">
    <location>
        <begin position="476"/>
        <end position="509"/>
    </location>
</feature>
<dbReference type="Pfam" id="PF00168">
    <property type="entry name" value="C2"/>
    <property type="match status" value="1"/>
</dbReference>
<comment type="caution">
    <text evidence="12">Lacks conserved residue(s) required for the propagation of feature annotation.</text>
</comment>
<organism evidence="17 18">
    <name type="scientific">Ladona fulva</name>
    <name type="common">Scarce chaser dragonfly</name>
    <name type="synonym">Libellula fulva</name>
    <dbReference type="NCBI Taxonomy" id="123851"/>
    <lineage>
        <taxon>Eukaryota</taxon>
        <taxon>Metazoa</taxon>
        <taxon>Ecdysozoa</taxon>
        <taxon>Arthropoda</taxon>
        <taxon>Hexapoda</taxon>
        <taxon>Insecta</taxon>
        <taxon>Pterygota</taxon>
        <taxon>Palaeoptera</taxon>
        <taxon>Odonata</taxon>
        <taxon>Epiprocta</taxon>
        <taxon>Anisoptera</taxon>
        <taxon>Libelluloidea</taxon>
        <taxon>Libellulidae</taxon>
        <taxon>Ladona</taxon>
    </lineage>
</organism>
<keyword evidence="10" id="KW-0914">Notch signaling pathway</keyword>
<dbReference type="InterPro" id="IPR036020">
    <property type="entry name" value="WW_dom_sf"/>
</dbReference>
<feature type="compositionally biased region" description="Polar residues" evidence="13">
    <location>
        <begin position="367"/>
        <end position="390"/>
    </location>
</feature>
<keyword evidence="18" id="KW-1185">Reference proteome</keyword>
<dbReference type="GO" id="GO:0005737">
    <property type="term" value="C:cytoplasm"/>
    <property type="evidence" value="ECO:0007669"/>
    <property type="project" value="UniProtKB-SubCell"/>
</dbReference>
<dbReference type="FunFam" id="2.20.70.10:FF:000037">
    <property type="entry name" value="E3 ubiquitin-protein ligase nedd-4"/>
    <property type="match status" value="1"/>
</dbReference>
<feature type="region of interest" description="Disordered" evidence="13">
    <location>
        <begin position="283"/>
        <end position="302"/>
    </location>
</feature>
<dbReference type="CDD" id="cd00078">
    <property type="entry name" value="HECTc"/>
    <property type="match status" value="1"/>
</dbReference>
<dbReference type="PANTHER" id="PTHR11254">
    <property type="entry name" value="HECT DOMAIN UBIQUITIN-PROTEIN LIGASE"/>
    <property type="match status" value="1"/>
</dbReference>
<dbReference type="SMART" id="SM00119">
    <property type="entry name" value="HECTc"/>
    <property type="match status" value="1"/>
</dbReference>
<comment type="catalytic activity">
    <reaction evidence="1 11">
        <text>S-ubiquitinyl-[E2 ubiquitin-conjugating enzyme]-L-cysteine + [acceptor protein]-L-lysine = [E2 ubiquitin-conjugating enzyme]-L-cysteine + N(6)-ubiquitinyl-[acceptor protein]-L-lysine.</text>
        <dbReference type="EC" id="2.3.2.26"/>
    </reaction>
</comment>
<evidence type="ECO:0000256" key="3">
    <source>
        <dbReference type="ARBA" id="ARBA00004906"/>
    </source>
</evidence>
<evidence type="ECO:0000256" key="6">
    <source>
        <dbReference type="ARBA" id="ARBA00022679"/>
    </source>
</evidence>
<evidence type="ECO:0000256" key="1">
    <source>
        <dbReference type="ARBA" id="ARBA00000885"/>
    </source>
</evidence>
<dbReference type="EMBL" id="KZ308174">
    <property type="protein sequence ID" value="KAG8223808.1"/>
    <property type="molecule type" value="Genomic_DNA"/>
</dbReference>
<feature type="domain" description="HECT" evidence="16">
    <location>
        <begin position="567"/>
        <end position="899"/>
    </location>
</feature>
<evidence type="ECO:0000256" key="7">
    <source>
        <dbReference type="ARBA" id="ARBA00022737"/>
    </source>
</evidence>
<dbReference type="Gene3D" id="2.20.70.10">
    <property type="match status" value="2"/>
</dbReference>
<dbReference type="CDD" id="cd04033">
    <property type="entry name" value="C2_NEDD4_NEDD4L"/>
    <property type="match status" value="1"/>
</dbReference>
<dbReference type="PIRSF" id="PIRSF001569">
    <property type="entry name" value="E3_ub_ligase_SMURF1"/>
    <property type="match status" value="1"/>
</dbReference>
<dbReference type="GO" id="GO:0045202">
    <property type="term" value="C:synapse"/>
    <property type="evidence" value="ECO:0007669"/>
    <property type="project" value="UniProtKB-ARBA"/>
</dbReference>
<evidence type="ECO:0000256" key="2">
    <source>
        <dbReference type="ARBA" id="ARBA00004496"/>
    </source>
</evidence>
<dbReference type="GO" id="GO:0045746">
    <property type="term" value="P:negative regulation of Notch signaling pathway"/>
    <property type="evidence" value="ECO:0007669"/>
    <property type="project" value="UniProtKB-ARBA"/>
</dbReference>
<dbReference type="Gene3D" id="2.60.40.150">
    <property type="entry name" value="C2 domain"/>
    <property type="match status" value="1"/>
</dbReference>
<dbReference type="FunFam" id="3.90.1750.10:FF:000001">
    <property type="entry name" value="E3 ubiquitin-protein ligase NEDD4-like"/>
    <property type="match status" value="1"/>
</dbReference>
<dbReference type="Proteomes" id="UP000792457">
    <property type="component" value="Unassembled WGS sequence"/>
</dbReference>
<dbReference type="GO" id="GO:0045879">
    <property type="term" value="P:negative regulation of smoothened signaling pathway"/>
    <property type="evidence" value="ECO:0007669"/>
    <property type="project" value="UniProtKB-ARBA"/>
</dbReference>
<evidence type="ECO:0000259" key="15">
    <source>
        <dbReference type="PROSITE" id="PS50020"/>
    </source>
</evidence>
<feature type="domain" description="C2" evidence="14">
    <location>
        <begin position="21"/>
        <end position="143"/>
    </location>
</feature>